<dbReference type="InterPro" id="IPR000014">
    <property type="entry name" value="PAS"/>
</dbReference>
<dbReference type="Gene3D" id="3.30.70.270">
    <property type="match status" value="1"/>
</dbReference>
<dbReference type="CDD" id="cd01949">
    <property type="entry name" value="GGDEF"/>
    <property type="match status" value="1"/>
</dbReference>
<dbReference type="CDD" id="cd00130">
    <property type="entry name" value="PAS"/>
    <property type="match status" value="1"/>
</dbReference>
<dbReference type="SUPFAM" id="SSF55785">
    <property type="entry name" value="PYP-like sensor domain (PAS domain)"/>
    <property type="match status" value="1"/>
</dbReference>
<comment type="caution">
    <text evidence="5">The sequence shown here is derived from an EMBL/GenBank/DDBJ whole genome shotgun (WGS) entry which is preliminary data.</text>
</comment>
<organism evidence="5 6">
    <name type="scientific">Kineococcus xinjiangensis</name>
    <dbReference type="NCBI Taxonomy" id="512762"/>
    <lineage>
        <taxon>Bacteria</taxon>
        <taxon>Bacillati</taxon>
        <taxon>Actinomycetota</taxon>
        <taxon>Actinomycetes</taxon>
        <taxon>Kineosporiales</taxon>
        <taxon>Kineosporiaceae</taxon>
        <taxon>Kineococcus</taxon>
    </lineage>
</organism>
<proteinExistence type="predicted"/>
<dbReference type="NCBIfam" id="TIGR00254">
    <property type="entry name" value="GGDEF"/>
    <property type="match status" value="1"/>
</dbReference>
<dbReference type="InterPro" id="IPR001633">
    <property type="entry name" value="EAL_dom"/>
</dbReference>
<dbReference type="InterPro" id="IPR019278">
    <property type="entry name" value="DICT_dom"/>
</dbReference>
<dbReference type="Proteomes" id="UP000239485">
    <property type="component" value="Unassembled WGS sequence"/>
</dbReference>
<dbReference type="InterPro" id="IPR052155">
    <property type="entry name" value="Biofilm_reg_signaling"/>
</dbReference>
<dbReference type="RefSeq" id="WP_158257314.1">
    <property type="nucleotide sequence ID" value="NZ_PTJD01000015.1"/>
</dbReference>
<evidence type="ECO:0000313" key="6">
    <source>
        <dbReference type="Proteomes" id="UP000239485"/>
    </source>
</evidence>
<dbReference type="InterPro" id="IPR029787">
    <property type="entry name" value="Nucleotide_cyclase"/>
</dbReference>
<dbReference type="AlphaFoldDB" id="A0A2S6IDP8"/>
<dbReference type="InterPro" id="IPR035919">
    <property type="entry name" value="EAL_sf"/>
</dbReference>
<dbReference type="Pfam" id="PF00563">
    <property type="entry name" value="EAL"/>
    <property type="match status" value="1"/>
</dbReference>
<dbReference type="PROSITE" id="PS50883">
    <property type="entry name" value="EAL"/>
    <property type="match status" value="1"/>
</dbReference>
<protein>
    <submittedName>
        <fullName evidence="5">PAS domain S-box-containing protein/diguanylate cyclase (GGDEF)-like protein</fullName>
    </submittedName>
</protein>
<accession>A0A2S6IDP8</accession>
<evidence type="ECO:0000259" key="2">
    <source>
        <dbReference type="PROSITE" id="PS50113"/>
    </source>
</evidence>
<gene>
    <name evidence="5" type="ORF">CLV92_11575</name>
</gene>
<dbReference type="SUPFAM" id="SSF141868">
    <property type="entry name" value="EAL domain-like"/>
    <property type="match status" value="1"/>
</dbReference>
<dbReference type="SMART" id="SM00091">
    <property type="entry name" value="PAS"/>
    <property type="match status" value="1"/>
</dbReference>
<evidence type="ECO:0000259" key="1">
    <source>
        <dbReference type="PROSITE" id="PS50112"/>
    </source>
</evidence>
<dbReference type="InterPro" id="IPR001610">
    <property type="entry name" value="PAC"/>
</dbReference>
<sequence length="730" mass="77329">MAAWPVSAVYQPIVDLRDGAVVAVEALARGGPGAPAASPAVLFAEARAAGGNALRTLDSQCLRAALTGLAGLTEPATVFVNLEPSTIASMRAGEFRGLADLIPAGVRIVLEVTERALLEDPAELLAGVARARDAGWSVAVDDVGAEPAALALLPFLAPDVIKLDLALVRAHASMEIAAIVNAVRGEAERSGALILAEGIESDGHLERALSLGAQLGQGWRFGRPDGRVELGSSPLRLGRSRRLMPAVTPFEVLSREMPAQRIAAPLLAAMSQQIEQQALLLDELAVVVAGFQDARLFSGPLQMRFQALAASTALTAVFAPGMPAEPAVGVRGSTTAPGDPLADEWVLAVVSPPYAAAIAARESREPSADGHRRLDYVLTYERDRVLAAAACLLARMRPAPAGPVGNPAGEVVAPRSTGAPAGRTARLRPAGALPPEELPELLLRAVSTASNGITIADARAPDTPLVYANRAFLELTGYPEEEVLGRNCRFLQGSGTDRIQAHYIARQLAAGREVQTVLLNYRRDGIPFWNEITISPVHDGSGRLTHFIGNQVDVTERVHQQERAAYLAFHDPLTGLLNRPEFFHRTERELRLAREGESGVAVLFLDLDGFDTVNEGFGHRVGDEVLASVAARLEAAAGEGVVLVRMGGDEFAAVLAGVPPEGGEEVERLARRLSAVVREPLRRGGRELRMSASVGAAVFPRDGRTAEELLDAAVAAMGRVRRSEVRRRSC</sequence>
<dbReference type="SMART" id="SM00267">
    <property type="entry name" value="GGDEF"/>
    <property type="match status" value="1"/>
</dbReference>
<dbReference type="InterPro" id="IPR000700">
    <property type="entry name" value="PAS-assoc_C"/>
</dbReference>
<evidence type="ECO:0000259" key="3">
    <source>
        <dbReference type="PROSITE" id="PS50883"/>
    </source>
</evidence>
<dbReference type="NCBIfam" id="TIGR00229">
    <property type="entry name" value="sensory_box"/>
    <property type="match status" value="1"/>
</dbReference>
<dbReference type="Gene3D" id="3.30.450.20">
    <property type="entry name" value="PAS domain"/>
    <property type="match status" value="1"/>
</dbReference>
<evidence type="ECO:0000259" key="4">
    <source>
        <dbReference type="PROSITE" id="PS50887"/>
    </source>
</evidence>
<dbReference type="InterPro" id="IPR000160">
    <property type="entry name" value="GGDEF_dom"/>
</dbReference>
<dbReference type="SMART" id="SM00086">
    <property type="entry name" value="PAC"/>
    <property type="match status" value="1"/>
</dbReference>
<dbReference type="CDD" id="cd01948">
    <property type="entry name" value="EAL"/>
    <property type="match status" value="1"/>
</dbReference>
<dbReference type="PROSITE" id="PS50112">
    <property type="entry name" value="PAS"/>
    <property type="match status" value="1"/>
</dbReference>
<dbReference type="Pfam" id="PF13426">
    <property type="entry name" value="PAS_9"/>
    <property type="match status" value="1"/>
</dbReference>
<reference evidence="5 6" key="1">
    <citation type="submission" date="2018-02" db="EMBL/GenBank/DDBJ databases">
        <title>Genomic Encyclopedia of Archaeal and Bacterial Type Strains, Phase II (KMG-II): from individual species to whole genera.</title>
        <authorList>
            <person name="Goeker M."/>
        </authorList>
    </citation>
    <scope>NUCLEOTIDE SEQUENCE [LARGE SCALE GENOMIC DNA]</scope>
    <source>
        <strain evidence="5 6">DSM 22857</strain>
    </source>
</reference>
<dbReference type="EMBL" id="PTJD01000015">
    <property type="protein sequence ID" value="PPK92329.1"/>
    <property type="molecule type" value="Genomic_DNA"/>
</dbReference>
<evidence type="ECO:0000313" key="5">
    <source>
        <dbReference type="EMBL" id="PPK92329.1"/>
    </source>
</evidence>
<dbReference type="SUPFAM" id="SSF55073">
    <property type="entry name" value="Nucleotide cyclase"/>
    <property type="match status" value="1"/>
</dbReference>
<dbReference type="SMART" id="SM00052">
    <property type="entry name" value="EAL"/>
    <property type="match status" value="1"/>
</dbReference>
<dbReference type="InterPro" id="IPR043128">
    <property type="entry name" value="Rev_trsase/Diguanyl_cyclase"/>
</dbReference>
<dbReference type="InterPro" id="IPR035965">
    <property type="entry name" value="PAS-like_dom_sf"/>
</dbReference>
<dbReference type="OrthoDB" id="3278016at2"/>
<name>A0A2S6IDP8_9ACTN</name>
<feature type="domain" description="PAS" evidence="1">
    <location>
        <begin position="438"/>
        <end position="487"/>
    </location>
</feature>
<dbReference type="PANTHER" id="PTHR44757:SF2">
    <property type="entry name" value="BIOFILM ARCHITECTURE MAINTENANCE PROTEIN MBAA"/>
    <property type="match status" value="1"/>
</dbReference>
<feature type="domain" description="PAC" evidence="2">
    <location>
        <begin position="512"/>
        <end position="566"/>
    </location>
</feature>
<dbReference type="PROSITE" id="PS50113">
    <property type="entry name" value="PAC"/>
    <property type="match status" value="1"/>
</dbReference>
<keyword evidence="6" id="KW-1185">Reference proteome</keyword>
<dbReference type="Pfam" id="PF10069">
    <property type="entry name" value="DICT"/>
    <property type="match status" value="1"/>
</dbReference>
<dbReference type="PANTHER" id="PTHR44757">
    <property type="entry name" value="DIGUANYLATE CYCLASE DGCP"/>
    <property type="match status" value="1"/>
</dbReference>
<feature type="domain" description="EAL" evidence="3">
    <location>
        <begin position="1"/>
        <end position="238"/>
    </location>
</feature>
<dbReference type="PROSITE" id="PS50887">
    <property type="entry name" value="GGDEF"/>
    <property type="match status" value="1"/>
</dbReference>
<dbReference type="Pfam" id="PF00990">
    <property type="entry name" value="GGDEF"/>
    <property type="match status" value="1"/>
</dbReference>
<dbReference type="Gene3D" id="3.20.20.450">
    <property type="entry name" value="EAL domain"/>
    <property type="match status" value="1"/>
</dbReference>
<feature type="domain" description="GGDEF" evidence="4">
    <location>
        <begin position="598"/>
        <end position="730"/>
    </location>
</feature>